<organism evidence="1 2">
    <name type="scientific">Araneus ventricosus</name>
    <name type="common">Orbweaver spider</name>
    <name type="synonym">Epeira ventricosa</name>
    <dbReference type="NCBI Taxonomy" id="182803"/>
    <lineage>
        <taxon>Eukaryota</taxon>
        <taxon>Metazoa</taxon>
        <taxon>Ecdysozoa</taxon>
        <taxon>Arthropoda</taxon>
        <taxon>Chelicerata</taxon>
        <taxon>Arachnida</taxon>
        <taxon>Araneae</taxon>
        <taxon>Araneomorphae</taxon>
        <taxon>Entelegynae</taxon>
        <taxon>Araneoidea</taxon>
        <taxon>Araneidae</taxon>
        <taxon>Araneus</taxon>
    </lineage>
</organism>
<name>A0A4Y2FE52_ARAVE</name>
<evidence type="ECO:0000313" key="1">
    <source>
        <dbReference type="EMBL" id="GBM39662.1"/>
    </source>
</evidence>
<comment type="caution">
    <text evidence="1">The sequence shown here is derived from an EMBL/GenBank/DDBJ whole genome shotgun (WGS) entry which is preliminary data.</text>
</comment>
<dbReference type="Proteomes" id="UP000499080">
    <property type="component" value="Unassembled WGS sequence"/>
</dbReference>
<protein>
    <submittedName>
        <fullName evidence="1">Uncharacterized protein</fullName>
    </submittedName>
</protein>
<dbReference type="AlphaFoldDB" id="A0A4Y2FE52"/>
<proteinExistence type="predicted"/>
<sequence length="175" mass="20137">MQNNILQFVFGLPRWTPLPVLYKISNENNMKLRFDRKNMAFFVNQFSAREFTAVSGSINEVNSIISNQVFNRLPCGATLEKYSRSENLSLDKIIPIMVPVIWDDCKHFVIRTQELDFQQRNLDPSIIKHMFAKFKSRLPPDCIILATDASKNENSTANVAINCFSDVVIKGRYTI</sequence>
<dbReference type="EMBL" id="BGPR01000904">
    <property type="protein sequence ID" value="GBM39662.1"/>
    <property type="molecule type" value="Genomic_DNA"/>
</dbReference>
<gene>
    <name evidence="1" type="ORF">AVEN_104884_1</name>
</gene>
<reference evidence="1 2" key="1">
    <citation type="journal article" date="2019" name="Sci. Rep.">
        <title>Orb-weaving spider Araneus ventricosus genome elucidates the spidroin gene catalogue.</title>
        <authorList>
            <person name="Kono N."/>
            <person name="Nakamura H."/>
            <person name="Ohtoshi R."/>
            <person name="Moran D.A.P."/>
            <person name="Shinohara A."/>
            <person name="Yoshida Y."/>
            <person name="Fujiwara M."/>
            <person name="Mori M."/>
            <person name="Tomita M."/>
            <person name="Arakawa K."/>
        </authorList>
    </citation>
    <scope>NUCLEOTIDE SEQUENCE [LARGE SCALE GENOMIC DNA]</scope>
</reference>
<accession>A0A4Y2FE52</accession>
<evidence type="ECO:0000313" key="2">
    <source>
        <dbReference type="Proteomes" id="UP000499080"/>
    </source>
</evidence>
<keyword evidence="2" id="KW-1185">Reference proteome</keyword>